<keyword evidence="4" id="KW-1185">Reference proteome</keyword>
<accession>A0A2A9MJ18</accession>
<organism evidence="3 4">
    <name type="scientific">Besnoitia besnoiti</name>
    <name type="common">Apicomplexan protozoan</name>
    <dbReference type="NCBI Taxonomy" id="94643"/>
    <lineage>
        <taxon>Eukaryota</taxon>
        <taxon>Sar</taxon>
        <taxon>Alveolata</taxon>
        <taxon>Apicomplexa</taxon>
        <taxon>Conoidasida</taxon>
        <taxon>Coccidia</taxon>
        <taxon>Eucoccidiorida</taxon>
        <taxon>Eimeriorina</taxon>
        <taxon>Sarcocystidae</taxon>
        <taxon>Besnoitia</taxon>
    </lineage>
</organism>
<comment type="caution">
    <text evidence="3">The sequence shown here is derived from an EMBL/GenBank/DDBJ whole genome shotgun (WGS) entry which is preliminary data.</text>
</comment>
<evidence type="ECO:0000256" key="2">
    <source>
        <dbReference type="SAM" id="SignalP"/>
    </source>
</evidence>
<feature type="chain" id="PRO_5011976007" evidence="2">
    <location>
        <begin position="25"/>
        <end position="149"/>
    </location>
</feature>
<feature type="region of interest" description="Disordered" evidence="1">
    <location>
        <begin position="38"/>
        <end position="110"/>
    </location>
</feature>
<feature type="compositionally biased region" description="Acidic residues" evidence="1">
    <location>
        <begin position="38"/>
        <end position="47"/>
    </location>
</feature>
<name>A0A2A9MJ18_BESBE</name>
<protein>
    <submittedName>
        <fullName evidence="3">Uncharacterized protein</fullName>
    </submittedName>
</protein>
<dbReference type="OrthoDB" id="10389586at2759"/>
<dbReference type="AlphaFoldDB" id="A0A2A9MJ18"/>
<evidence type="ECO:0000256" key="1">
    <source>
        <dbReference type="SAM" id="MobiDB-lite"/>
    </source>
</evidence>
<evidence type="ECO:0000313" key="4">
    <source>
        <dbReference type="Proteomes" id="UP000224006"/>
    </source>
</evidence>
<dbReference type="RefSeq" id="XP_029219596.1">
    <property type="nucleotide sequence ID" value="XM_029363673.1"/>
</dbReference>
<keyword evidence="2" id="KW-0732">Signal</keyword>
<sequence>MGNLMTVVCLLLCLGTTVFPLSEASRLTGRAAYPIEEDQAEATEAADEGLVAGKDKAASHPYDVESTGSEDEEEAREADIDEAEEQYLEKKEEVAGKSSKKLRKPLSPEEARKMLKTYGESLESVINSVVSAHAGVRDLLGTESRKGKA</sequence>
<feature type="signal peptide" evidence="2">
    <location>
        <begin position="1"/>
        <end position="24"/>
    </location>
</feature>
<dbReference type="GeneID" id="40310167"/>
<gene>
    <name evidence="3" type="ORF">BESB_052380</name>
</gene>
<reference evidence="3 4" key="1">
    <citation type="submission" date="2017-09" db="EMBL/GenBank/DDBJ databases">
        <title>Genome sequencing of Besnoitia besnoiti strain Bb-Ger1.</title>
        <authorList>
            <person name="Schares G."/>
            <person name="Venepally P."/>
            <person name="Lorenzi H.A."/>
        </authorList>
    </citation>
    <scope>NUCLEOTIDE SEQUENCE [LARGE SCALE GENOMIC DNA]</scope>
    <source>
        <strain evidence="3 4">Bb-Ger1</strain>
    </source>
</reference>
<dbReference type="VEuPathDB" id="ToxoDB:BESB_052380"/>
<dbReference type="EMBL" id="NWUJ01000004">
    <property type="protein sequence ID" value="PFH35587.1"/>
    <property type="molecule type" value="Genomic_DNA"/>
</dbReference>
<proteinExistence type="predicted"/>
<dbReference type="Proteomes" id="UP000224006">
    <property type="component" value="Chromosome IV"/>
</dbReference>
<feature type="compositionally biased region" description="Acidic residues" evidence="1">
    <location>
        <begin position="68"/>
        <end position="86"/>
    </location>
</feature>
<dbReference type="KEGG" id="bbes:BESB_052380"/>
<evidence type="ECO:0000313" key="3">
    <source>
        <dbReference type="EMBL" id="PFH35587.1"/>
    </source>
</evidence>